<gene>
    <name evidence="1" type="ORF">GL4_0662</name>
</gene>
<evidence type="ECO:0000313" key="1">
    <source>
        <dbReference type="EMBL" id="BAQ16125.1"/>
    </source>
</evidence>
<proteinExistence type="predicted"/>
<name>A0A0A8JZX1_9HYPH</name>
<dbReference type="EMBL" id="AP014648">
    <property type="protein sequence ID" value="BAQ16125.1"/>
    <property type="molecule type" value="Genomic_DNA"/>
</dbReference>
<protein>
    <submittedName>
        <fullName evidence="1">Uncharacterized protein</fullName>
    </submittedName>
</protein>
<dbReference type="AlphaFoldDB" id="A0A0A8JZX1"/>
<reference evidence="1 2" key="1">
    <citation type="submission" date="2014-09" db="EMBL/GenBank/DDBJ databases">
        <title>Genome sequencing of Methyloceanibacter caenitepidi Gela4.</title>
        <authorList>
            <person name="Takeuchi M."/>
            <person name="Susumu S."/>
            <person name="Kamagata Y."/>
            <person name="Oshima K."/>
            <person name="Hattori M."/>
            <person name="Iwasaki W."/>
        </authorList>
    </citation>
    <scope>NUCLEOTIDE SEQUENCE [LARGE SCALE GENOMIC DNA]</scope>
    <source>
        <strain evidence="1 2">Gela4</strain>
    </source>
</reference>
<sequence length="119" mass="13597">MRQLRRLRLTVTIEVRARPRCSYHASRGPNVTFATKKPLASETRAVHDTAPYSTGSICWLGRTPCPVTPSSNWGWTWIMVQAPPKRKKRKPCVSRPRWLMSARIFSVSEMVCATRARIS</sequence>
<dbReference type="KEGG" id="mcg:GL4_0662"/>
<dbReference type="Proteomes" id="UP000031643">
    <property type="component" value="Chromosome"/>
</dbReference>
<keyword evidence="2" id="KW-1185">Reference proteome</keyword>
<accession>A0A0A8JZX1</accession>
<dbReference type="STRING" id="1384459.GL4_0662"/>
<dbReference type="HOGENOM" id="CLU_2058607_0_0_5"/>
<organism evidence="1 2">
    <name type="scientific">Methyloceanibacter caenitepidi</name>
    <dbReference type="NCBI Taxonomy" id="1384459"/>
    <lineage>
        <taxon>Bacteria</taxon>
        <taxon>Pseudomonadati</taxon>
        <taxon>Pseudomonadota</taxon>
        <taxon>Alphaproteobacteria</taxon>
        <taxon>Hyphomicrobiales</taxon>
        <taxon>Hyphomicrobiaceae</taxon>
        <taxon>Methyloceanibacter</taxon>
    </lineage>
</organism>
<evidence type="ECO:0000313" key="2">
    <source>
        <dbReference type="Proteomes" id="UP000031643"/>
    </source>
</evidence>